<dbReference type="EMBL" id="JAEFCI010004612">
    <property type="protein sequence ID" value="KAG5460847.1"/>
    <property type="molecule type" value="Genomic_DNA"/>
</dbReference>
<comment type="caution">
    <text evidence="2">The sequence shown here is derived from an EMBL/GenBank/DDBJ whole genome shotgun (WGS) entry which is preliminary data.</text>
</comment>
<organism evidence="2 3">
    <name type="scientific">Olpidium bornovanus</name>
    <dbReference type="NCBI Taxonomy" id="278681"/>
    <lineage>
        <taxon>Eukaryota</taxon>
        <taxon>Fungi</taxon>
        <taxon>Fungi incertae sedis</taxon>
        <taxon>Olpidiomycota</taxon>
        <taxon>Olpidiomycotina</taxon>
        <taxon>Olpidiomycetes</taxon>
        <taxon>Olpidiales</taxon>
        <taxon>Olpidiaceae</taxon>
        <taxon>Olpidium</taxon>
    </lineage>
</organism>
<feature type="transmembrane region" description="Helical" evidence="1">
    <location>
        <begin position="74"/>
        <end position="96"/>
    </location>
</feature>
<gene>
    <name evidence="2" type="ORF">BJ554DRAFT_7054</name>
</gene>
<name>A0A8H7ZXA5_9FUNG</name>
<reference evidence="2 3" key="1">
    <citation type="journal article" name="Sci. Rep.">
        <title>Genome-scale phylogenetic analyses confirm Olpidium as the closest living zoosporic fungus to the non-flagellated, terrestrial fungi.</title>
        <authorList>
            <person name="Chang Y."/>
            <person name="Rochon D."/>
            <person name="Sekimoto S."/>
            <person name="Wang Y."/>
            <person name="Chovatia M."/>
            <person name="Sandor L."/>
            <person name="Salamov A."/>
            <person name="Grigoriev I.V."/>
            <person name="Stajich J.E."/>
            <person name="Spatafora J.W."/>
        </authorList>
    </citation>
    <scope>NUCLEOTIDE SEQUENCE [LARGE SCALE GENOMIC DNA]</scope>
    <source>
        <strain evidence="2">S191</strain>
    </source>
</reference>
<accession>A0A8H7ZXA5</accession>
<dbReference type="Proteomes" id="UP000673691">
    <property type="component" value="Unassembled WGS sequence"/>
</dbReference>
<dbReference type="AlphaFoldDB" id="A0A8H7ZXA5"/>
<keyword evidence="1" id="KW-1133">Transmembrane helix</keyword>
<protein>
    <submittedName>
        <fullName evidence="2">Uncharacterized protein</fullName>
    </submittedName>
</protein>
<keyword evidence="1" id="KW-0472">Membrane</keyword>
<evidence type="ECO:0000313" key="3">
    <source>
        <dbReference type="Proteomes" id="UP000673691"/>
    </source>
</evidence>
<sequence length="115" mass="13108">MSCIPCSLTGKDPSQVDSFWTHFFKGLHEAFRTTVEPVWVRCLWDQLCAFKVGLRFQTVLKGEKRTWLGLQTRYRLAVFFGGFLAELLTCLTYSLVYGPAAVGQANRFYMESLGP</sequence>
<keyword evidence="1" id="KW-0812">Transmembrane</keyword>
<keyword evidence="3" id="KW-1185">Reference proteome</keyword>
<proteinExistence type="predicted"/>
<evidence type="ECO:0000313" key="2">
    <source>
        <dbReference type="EMBL" id="KAG5460847.1"/>
    </source>
</evidence>
<evidence type="ECO:0000256" key="1">
    <source>
        <dbReference type="SAM" id="Phobius"/>
    </source>
</evidence>